<feature type="region of interest" description="Disordered" evidence="1">
    <location>
        <begin position="1"/>
        <end position="21"/>
    </location>
</feature>
<gene>
    <name evidence="2" type="ORF">EMCG_00957</name>
</gene>
<evidence type="ECO:0000256" key="1">
    <source>
        <dbReference type="SAM" id="MobiDB-lite"/>
    </source>
</evidence>
<evidence type="ECO:0000313" key="2">
    <source>
        <dbReference type="EMBL" id="KKZ58466.1"/>
    </source>
</evidence>
<dbReference type="VEuPathDB" id="FungiDB:EMCG_00957"/>
<proteinExistence type="predicted"/>
<name>A0A0G2IXC8_9EURO</name>
<sequence length="109" mass="12377">MIEQAAKVDKKHWKARQPEHGEKKTKTYLLGHIISSKKVCLIPARHISLAFRQNMKQRIYPTRRETSRTLPKPALGIDTTHSGRRMGQVVLVSSPAVEAHVLFSHISCL</sequence>
<dbReference type="EMBL" id="LCZI01001713">
    <property type="protein sequence ID" value="KKZ58466.1"/>
    <property type="molecule type" value="Genomic_DNA"/>
</dbReference>
<accession>A0A0G2IXC8</accession>
<organism evidence="2 3">
    <name type="scientific">[Emmonsia] crescens</name>
    <dbReference type="NCBI Taxonomy" id="73230"/>
    <lineage>
        <taxon>Eukaryota</taxon>
        <taxon>Fungi</taxon>
        <taxon>Dikarya</taxon>
        <taxon>Ascomycota</taxon>
        <taxon>Pezizomycotina</taxon>
        <taxon>Eurotiomycetes</taxon>
        <taxon>Eurotiomycetidae</taxon>
        <taxon>Onygenales</taxon>
        <taxon>Ajellomycetaceae</taxon>
        <taxon>Emergomyces</taxon>
    </lineage>
</organism>
<comment type="caution">
    <text evidence="2">The sequence shown here is derived from an EMBL/GenBank/DDBJ whole genome shotgun (WGS) entry which is preliminary data.</text>
</comment>
<evidence type="ECO:0000313" key="3">
    <source>
        <dbReference type="Proteomes" id="UP000034164"/>
    </source>
</evidence>
<reference evidence="3" key="1">
    <citation type="journal article" date="2015" name="PLoS Genet.">
        <title>The dynamic genome and transcriptome of the human fungal pathogen Blastomyces and close relative Emmonsia.</title>
        <authorList>
            <person name="Munoz J.F."/>
            <person name="Gauthier G.M."/>
            <person name="Desjardins C.A."/>
            <person name="Gallo J.E."/>
            <person name="Holder J."/>
            <person name="Sullivan T.D."/>
            <person name="Marty A.J."/>
            <person name="Carmen J.C."/>
            <person name="Chen Z."/>
            <person name="Ding L."/>
            <person name="Gujja S."/>
            <person name="Magrini V."/>
            <person name="Misas E."/>
            <person name="Mitreva M."/>
            <person name="Priest M."/>
            <person name="Saif S."/>
            <person name="Whiston E.A."/>
            <person name="Young S."/>
            <person name="Zeng Q."/>
            <person name="Goldman W.E."/>
            <person name="Mardis E.R."/>
            <person name="Taylor J.W."/>
            <person name="McEwen J.G."/>
            <person name="Clay O.K."/>
            <person name="Klein B.S."/>
            <person name="Cuomo C.A."/>
        </authorList>
    </citation>
    <scope>NUCLEOTIDE SEQUENCE [LARGE SCALE GENOMIC DNA]</scope>
    <source>
        <strain evidence="3">UAMH 3008</strain>
    </source>
</reference>
<protein>
    <submittedName>
        <fullName evidence="2">Uncharacterized protein</fullName>
    </submittedName>
</protein>
<dbReference type="Proteomes" id="UP000034164">
    <property type="component" value="Unassembled WGS sequence"/>
</dbReference>
<dbReference type="AlphaFoldDB" id="A0A0G2IXC8"/>